<dbReference type="Proteomes" id="UP001482620">
    <property type="component" value="Unassembled WGS sequence"/>
</dbReference>
<dbReference type="EMBL" id="JAHRIQ010095438">
    <property type="protein sequence ID" value="MEQ2252632.1"/>
    <property type="molecule type" value="Genomic_DNA"/>
</dbReference>
<gene>
    <name evidence="2" type="ORF">ILYODFUR_023775</name>
</gene>
<name>A0ABV0V5J9_9TELE</name>
<comment type="caution">
    <text evidence="2">The sequence shown here is derived from an EMBL/GenBank/DDBJ whole genome shotgun (WGS) entry which is preliminary data.</text>
</comment>
<feature type="region of interest" description="Disordered" evidence="1">
    <location>
        <begin position="73"/>
        <end position="104"/>
    </location>
</feature>
<organism evidence="2 3">
    <name type="scientific">Ilyodon furcidens</name>
    <name type="common">goldbreast splitfin</name>
    <dbReference type="NCBI Taxonomy" id="33524"/>
    <lineage>
        <taxon>Eukaryota</taxon>
        <taxon>Metazoa</taxon>
        <taxon>Chordata</taxon>
        <taxon>Craniata</taxon>
        <taxon>Vertebrata</taxon>
        <taxon>Euteleostomi</taxon>
        <taxon>Actinopterygii</taxon>
        <taxon>Neopterygii</taxon>
        <taxon>Teleostei</taxon>
        <taxon>Neoteleostei</taxon>
        <taxon>Acanthomorphata</taxon>
        <taxon>Ovalentaria</taxon>
        <taxon>Atherinomorphae</taxon>
        <taxon>Cyprinodontiformes</taxon>
        <taxon>Goodeidae</taxon>
        <taxon>Ilyodon</taxon>
    </lineage>
</organism>
<protein>
    <submittedName>
        <fullName evidence="2">Uncharacterized protein</fullName>
    </submittedName>
</protein>
<sequence length="104" mass="11752">MPLASSIETTCVLPPSTRSWHKNGIFGHSSYQKQYSLVKLVSYLALTFKHCVYFFQFCLSVKEFDLNCDPQMEGNAQDVQEEPSNNQVLNLSSNGKSKNTRVTV</sequence>
<keyword evidence="3" id="KW-1185">Reference proteome</keyword>
<accession>A0ABV0V5J9</accession>
<evidence type="ECO:0000313" key="2">
    <source>
        <dbReference type="EMBL" id="MEQ2252632.1"/>
    </source>
</evidence>
<reference evidence="2 3" key="1">
    <citation type="submission" date="2021-06" db="EMBL/GenBank/DDBJ databases">
        <authorList>
            <person name="Palmer J.M."/>
        </authorList>
    </citation>
    <scope>NUCLEOTIDE SEQUENCE [LARGE SCALE GENOMIC DNA]</scope>
    <source>
        <strain evidence="3">if_2019</strain>
        <tissue evidence="2">Muscle</tissue>
    </source>
</reference>
<evidence type="ECO:0000256" key="1">
    <source>
        <dbReference type="SAM" id="MobiDB-lite"/>
    </source>
</evidence>
<feature type="compositionally biased region" description="Polar residues" evidence="1">
    <location>
        <begin position="82"/>
        <end position="104"/>
    </location>
</feature>
<proteinExistence type="predicted"/>
<evidence type="ECO:0000313" key="3">
    <source>
        <dbReference type="Proteomes" id="UP001482620"/>
    </source>
</evidence>